<dbReference type="InterPro" id="IPR036322">
    <property type="entry name" value="WD40_repeat_dom_sf"/>
</dbReference>
<dbReference type="PANTHER" id="PTHR15574:SF40">
    <property type="entry name" value="WD AND TETRATRICOPEPTIDE REPEATS PROTEIN 1"/>
    <property type="match status" value="1"/>
</dbReference>
<dbReference type="InterPro" id="IPR015943">
    <property type="entry name" value="WD40/YVTN_repeat-like_dom_sf"/>
</dbReference>
<evidence type="ECO:0000256" key="2">
    <source>
        <dbReference type="ARBA" id="ARBA00022737"/>
    </source>
</evidence>
<dbReference type="Proteomes" id="UP001150238">
    <property type="component" value="Unassembled WGS sequence"/>
</dbReference>
<reference evidence="4" key="1">
    <citation type="submission" date="2022-08" db="EMBL/GenBank/DDBJ databases">
        <authorList>
            <consortium name="DOE Joint Genome Institute"/>
            <person name="Min B."/>
            <person name="Riley R."/>
            <person name="Sierra-Patev S."/>
            <person name="Naranjo-Ortiz M."/>
            <person name="Looney B."/>
            <person name="Konkel Z."/>
            <person name="Slot J.C."/>
            <person name="Sakamoto Y."/>
            <person name="Steenwyk J.L."/>
            <person name="Rokas A."/>
            <person name="Carro J."/>
            <person name="Camarero S."/>
            <person name="Ferreira P."/>
            <person name="Molpeceres G."/>
            <person name="Ruiz-Duenas F.J."/>
            <person name="Serrano A."/>
            <person name="Henrissat B."/>
            <person name="Drula E."/>
            <person name="Hughes K.W."/>
            <person name="Mata J.L."/>
            <person name="Ishikawa N.K."/>
            <person name="Vargas-Isla R."/>
            <person name="Ushijima S."/>
            <person name="Smith C.A."/>
            <person name="Ahrendt S."/>
            <person name="Andreopoulos W."/>
            <person name="He G."/>
            <person name="Labutti K."/>
            <person name="Lipzen A."/>
            <person name="Ng V."/>
            <person name="Sandor L."/>
            <person name="Barry K."/>
            <person name="Martinez A.T."/>
            <person name="Xiao Y."/>
            <person name="Gibbons J.G."/>
            <person name="Terashima K."/>
            <person name="Hibbett D.S."/>
            <person name="Grigoriev I.V."/>
        </authorList>
    </citation>
    <scope>NUCLEOTIDE SEQUENCE</scope>
    <source>
        <strain evidence="4">Sp2 HRB7682 ss15</strain>
    </source>
</reference>
<evidence type="ECO:0000256" key="3">
    <source>
        <dbReference type="PROSITE-ProRule" id="PRU00221"/>
    </source>
</evidence>
<name>A0A9W9DER8_9AGAR</name>
<dbReference type="EMBL" id="JANVFS010000048">
    <property type="protein sequence ID" value="KAJ4465826.1"/>
    <property type="molecule type" value="Genomic_DNA"/>
</dbReference>
<dbReference type="PROSITE" id="PS50082">
    <property type="entry name" value="WD_REPEATS_2"/>
    <property type="match status" value="1"/>
</dbReference>
<protein>
    <submittedName>
        <fullName evidence="4">WD40-repeat-containing domain protein</fullName>
    </submittedName>
</protein>
<evidence type="ECO:0000256" key="1">
    <source>
        <dbReference type="ARBA" id="ARBA00022574"/>
    </source>
</evidence>
<comment type="caution">
    <text evidence="4">The sequence shown here is derived from an EMBL/GenBank/DDBJ whole genome shotgun (WGS) entry which is preliminary data.</text>
</comment>
<dbReference type="PANTHER" id="PTHR15574">
    <property type="entry name" value="WD REPEAT DOMAIN-CONTAINING FAMILY"/>
    <property type="match status" value="1"/>
</dbReference>
<dbReference type="Pfam" id="PF00400">
    <property type="entry name" value="WD40"/>
    <property type="match status" value="2"/>
</dbReference>
<dbReference type="SMART" id="SM00320">
    <property type="entry name" value="WD40"/>
    <property type="match status" value="5"/>
</dbReference>
<organism evidence="4 5">
    <name type="scientific">Lentinula lateritia</name>
    <dbReference type="NCBI Taxonomy" id="40482"/>
    <lineage>
        <taxon>Eukaryota</taxon>
        <taxon>Fungi</taxon>
        <taxon>Dikarya</taxon>
        <taxon>Basidiomycota</taxon>
        <taxon>Agaricomycotina</taxon>
        <taxon>Agaricomycetes</taxon>
        <taxon>Agaricomycetidae</taxon>
        <taxon>Agaricales</taxon>
        <taxon>Marasmiineae</taxon>
        <taxon>Omphalotaceae</taxon>
        <taxon>Lentinula</taxon>
    </lineage>
</organism>
<dbReference type="GO" id="GO:0045717">
    <property type="term" value="P:negative regulation of fatty acid biosynthetic process"/>
    <property type="evidence" value="ECO:0007669"/>
    <property type="project" value="TreeGrafter"/>
</dbReference>
<dbReference type="AlphaFoldDB" id="A0A9W9DER8"/>
<dbReference type="GO" id="GO:0005737">
    <property type="term" value="C:cytoplasm"/>
    <property type="evidence" value="ECO:0007669"/>
    <property type="project" value="TreeGrafter"/>
</dbReference>
<gene>
    <name evidence="4" type="ORF">C8J55DRAFT_527965</name>
</gene>
<dbReference type="Gene3D" id="2.130.10.10">
    <property type="entry name" value="YVTN repeat-like/Quinoprotein amine dehydrogenase"/>
    <property type="match status" value="2"/>
</dbReference>
<dbReference type="GO" id="GO:0080008">
    <property type="term" value="C:Cul4-RING E3 ubiquitin ligase complex"/>
    <property type="evidence" value="ECO:0007669"/>
    <property type="project" value="TreeGrafter"/>
</dbReference>
<evidence type="ECO:0000313" key="5">
    <source>
        <dbReference type="Proteomes" id="UP001150238"/>
    </source>
</evidence>
<accession>A0A9W9DER8</accession>
<reference evidence="4" key="2">
    <citation type="journal article" date="2023" name="Proc. Natl. Acad. Sci. U.S.A.">
        <title>A global phylogenomic analysis of the shiitake genus Lentinula.</title>
        <authorList>
            <person name="Sierra-Patev S."/>
            <person name="Min B."/>
            <person name="Naranjo-Ortiz M."/>
            <person name="Looney B."/>
            <person name="Konkel Z."/>
            <person name="Slot J.C."/>
            <person name="Sakamoto Y."/>
            <person name="Steenwyk J.L."/>
            <person name="Rokas A."/>
            <person name="Carro J."/>
            <person name="Camarero S."/>
            <person name="Ferreira P."/>
            <person name="Molpeceres G."/>
            <person name="Ruiz-Duenas F.J."/>
            <person name="Serrano A."/>
            <person name="Henrissat B."/>
            <person name="Drula E."/>
            <person name="Hughes K.W."/>
            <person name="Mata J.L."/>
            <person name="Ishikawa N.K."/>
            <person name="Vargas-Isla R."/>
            <person name="Ushijima S."/>
            <person name="Smith C.A."/>
            <person name="Donoghue J."/>
            <person name="Ahrendt S."/>
            <person name="Andreopoulos W."/>
            <person name="He G."/>
            <person name="LaButti K."/>
            <person name="Lipzen A."/>
            <person name="Ng V."/>
            <person name="Riley R."/>
            <person name="Sandor L."/>
            <person name="Barry K."/>
            <person name="Martinez A.T."/>
            <person name="Xiao Y."/>
            <person name="Gibbons J.G."/>
            <person name="Terashima K."/>
            <person name="Grigoriev I.V."/>
            <person name="Hibbett D."/>
        </authorList>
    </citation>
    <scope>NUCLEOTIDE SEQUENCE</scope>
    <source>
        <strain evidence="4">Sp2 HRB7682 ss15</strain>
    </source>
</reference>
<dbReference type="InterPro" id="IPR045151">
    <property type="entry name" value="DCAF8"/>
</dbReference>
<proteinExistence type="predicted"/>
<dbReference type="SUPFAM" id="SSF50978">
    <property type="entry name" value="WD40 repeat-like"/>
    <property type="match status" value="1"/>
</dbReference>
<evidence type="ECO:0000313" key="4">
    <source>
        <dbReference type="EMBL" id="KAJ4465826.1"/>
    </source>
</evidence>
<dbReference type="PROSITE" id="PS50294">
    <property type="entry name" value="WD_REPEATS_REGION"/>
    <property type="match status" value="1"/>
</dbReference>
<dbReference type="InterPro" id="IPR001680">
    <property type="entry name" value="WD40_rpt"/>
</dbReference>
<keyword evidence="2" id="KW-0677">Repeat</keyword>
<feature type="repeat" description="WD" evidence="3">
    <location>
        <begin position="44"/>
        <end position="86"/>
    </location>
</feature>
<keyword evidence="1 3" id="KW-0853">WD repeat</keyword>
<sequence>MSRTNNLRPHAHVHPLPGLRPRSLSGPLTSSTFFDYGFHYSTKLRAHSSCINALALSSNGGRFLASGGDDLDVHLWDFHQEDINKPCHTLVGPRNNIFCLEFSCSNQFLFAGGTDTIVHQYDVSRLEIGPLSKLPMKMVPEHDTIRDVTCSPFRDEVFLSGSENGRIIQHDARLSFSPNVRTADIIQLTAEVTSVQFHPTVENLFITSDSNSNVCLRDTRMAFGPRKSRSNEGIVRTFHTTIARRNIGTMSRPEPSSVAFDREGKKLAITSLHYYPTIYSLSDTYPIAICTGNSVARSPSQRTYSNSCTMKVKHGCFGGPDPMISDDDYYLGGSDDFCGYLWKIPPVEQLMAQREEIPAHEWRLEGSNIVGFTENADSSKFIPTELSTPSAVLKGHNSIVNTGLIHPQFPLVLTAGIESTITLHSPFPSCPFSRQLSLTPQEVRQLPSSTTPEEARVIDSLLLGVEPAFRETADEAEMDTIRLFDRILRMEGGADPFEVLPWVQTSEDVDDSSSDTSMV</sequence>